<dbReference type="Gene3D" id="3.40.1190.10">
    <property type="entry name" value="Mur-like, catalytic domain"/>
    <property type="match status" value="1"/>
</dbReference>
<dbReference type="PROSITE" id="PS01011">
    <property type="entry name" value="FOLYLPOLYGLU_SYNT_1"/>
    <property type="match status" value="1"/>
</dbReference>
<evidence type="ECO:0000313" key="13">
    <source>
        <dbReference type="EMBL" id="MCW0952572.1"/>
    </source>
</evidence>
<evidence type="ECO:0000256" key="2">
    <source>
        <dbReference type="ARBA" id="ARBA00013025"/>
    </source>
</evidence>
<dbReference type="SUPFAM" id="SSF53623">
    <property type="entry name" value="MurD-like peptide ligases, catalytic domain"/>
    <property type="match status" value="1"/>
</dbReference>
<dbReference type="EMBL" id="JAOZFE010000001">
    <property type="protein sequence ID" value="MCW0952572.1"/>
    <property type="molecule type" value="Genomic_DNA"/>
</dbReference>
<evidence type="ECO:0000256" key="3">
    <source>
        <dbReference type="ARBA" id="ARBA00022598"/>
    </source>
</evidence>
<comment type="caution">
    <text evidence="13">The sequence shown here is derived from an EMBL/GenBank/DDBJ whole genome shotgun (WGS) entry which is preliminary data.</text>
</comment>
<accession>A0ABT3E2E0</accession>
<dbReference type="Pfam" id="PF08245">
    <property type="entry name" value="Mur_ligase_M"/>
    <property type="match status" value="1"/>
</dbReference>
<name>A0ABT3E2E0_9LACO</name>
<dbReference type="Proteomes" id="UP001526225">
    <property type="component" value="Unassembled WGS sequence"/>
</dbReference>
<keyword evidence="3 10" id="KW-0436">Ligase</keyword>
<dbReference type="SUPFAM" id="SSF53244">
    <property type="entry name" value="MurD-like peptide ligases, peptide-binding domain"/>
    <property type="match status" value="1"/>
</dbReference>
<evidence type="ECO:0000256" key="1">
    <source>
        <dbReference type="ARBA" id="ARBA00008276"/>
    </source>
</evidence>
<dbReference type="NCBIfam" id="TIGR01499">
    <property type="entry name" value="folC"/>
    <property type="match status" value="1"/>
</dbReference>
<evidence type="ECO:0000256" key="9">
    <source>
        <dbReference type="ARBA" id="ARBA00047493"/>
    </source>
</evidence>
<dbReference type="InterPro" id="IPR004101">
    <property type="entry name" value="Mur_ligase_C"/>
</dbReference>
<dbReference type="RefSeq" id="WP_213408690.1">
    <property type="nucleotide sequence ID" value="NZ_CP074441.1"/>
</dbReference>
<evidence type="ECO:0000259" key="11">
    <source>
        <dbReference type="Pfam" id="PF02875"/>
    </source>
</evidence>
<comment type="similarity">
    <text evidence="1 10">Belongs to the folylpolyglutamate synthase family.</text>
</comment>
<evidence type="ECO:0000256" key="7">
    <source>
        <dbReference type="ARBA" id="ARBA00022842"/>
    </source>
</evidence>
<dbReference type="InterPro" id="IPR013221">
    <property type="entry name" value="Mur_ligase_cen"/>
</dbReference>
<dbReference type="EC" id="6.3.2.17" evidence="2"/>
<proteinExistence type="inferred from homology"/>
<dbReference type="PANTHER" id="PTHR11136">
    <property type="entry name" value="FOLYLPOLYGLUTAMATE SYNTHASE-RELATED"/>
    <property type="match status" value="1"/>
</dbReference>
<evidence type="ECO:0000256" key="10">
    <source>
        <dbReference type="PIRNR" id="PIRNR001563"/>
    </source>
</evidence>
<evidence type="ECO:0000256" key="5">
    <source>
        <dbReference type="ARBA" id="ARBA00022741"/>
    </source>
</evidence>
<sequence>MIETYDQAIAFIHGRHKWTKTPTFDRLALILATLDHPEQEQKYIHVTGTNGKGSTSQMMAGILRASGLQVGLFSSPFIERFNERIQDNAGQIPDDILLTLMQELAPLVEAQDAQHPGFELTEFEVVTTLMFMYFRLRPMDIVILEVGIGGMWDSTQFIPDKLASVITSVSYDHMHVLGDTLTEITTQKADIIQAERPVIVGLLPDEAMAVVTETVNERHSALLVNGQDFNMTQKVDGLHYTGLGHDVIVQLSLQGKYQINNAAVAITTVLTVAPTLGIDVANKIIQDGLSHVTWPARFETVQTNPLIIVDGAHNVAGIEALVETLRVNYADKHINVIFSALADKNFQQMLEKLLSENNIRVTVVPFVAPGARQAMSELPFEHERLAWQNSWQEALDMTVGDADVTIVTGSLYFVSEVRHAIMRANNN</sequence>
<evidence type="ECO:0000256" key="4">
    <source>
        <dbReference type="ARBA" id="ARBA00022723"/>
    </source>
</evidence>
<protein>
    <recommendedName>
        <fullName evidence="2">tetrahydrofolate synthase</fullName>
        <ecNumber evidence="2">6.3.2.17</ecNumber>
    </recommendedName>
    <alternativeName>
        <fullName evidence="8">Tetrahydrofolylpolyglutamate synthase</fullName>
    </alternativeName>
</protein>
<comment type="catalytic activity">
    <reaction evidence="9">
        <text>(6S)-5,6,7,8-tetrahydrofolyl-(gamma-L-Glu)(n) + L-glutamate + ATP = (6S)-5,6,7,8-tetrahydrofolyl-(gamma-L-Glu)(n+1) + ADP + phosphate + H(+)</text>
        <dbReference type="Rhea" id="RHEA:10580"/>
        <dbReference type="Rhea" id="RHEA-COMP:14738"/>
        <dbReference type="Rhea" id="RHEA-COMP:14740"/>
        <dbReference type="ChEBI" id="CHEBI:15378"/>
        <dbReference type="ChEBI" id="CHEBI:29985"/>
        <dbReference type="ChEBI" id="CHEBI:30616"/>
        <dbReference type="ChEBI" id="CHEBI:43474"/>
        <dbReference type="ChEBI" id="CHEBI:141005"/>
        <dbReference type="ChEBI" id="CHEBI:456216"/>
        <dbReference type="EC" id="6.3.2.17"/>
    </reaction>
</comment>
<keyword evidence="14" id="KW-1185">Reference proteome</keyword>
<dbReference type="InterPro" id="IPR001645">
    <property type="entry name" value="Folylpolyglutamate_synth"/>
</dbReference>
<keyword evidence="4" id="KW-0479">Metal-binding</keyword>
<evidence type="ECO:0000259" key="12">
    <source>
        <dbReference type="Pfam" id="PF08245"/>
    </source>
</evidence>
<keyword evidence="6 10" id="KW-0067">ATP-binding</keyword>
<gene>
    <name evidence="13" type="ORF">OIT44_00490</name>
</gene>
<evidence type="ECO:0000313" key="14">
    <source>
        <dbReference type="Proteomes" id="UP001526225"/>
    </source>
</evidence>
<dbReference type="InterPro" id="IPR018109">
    <property type="entry name" value="Folylpolyglutamate_synth_CS"/>
</dbReference>
<dbReference type="Gene3D" id="3.90.190.20">
    <property type="entry name" value="Mur ligase, C-terminal domain"/>
    <property type="match status" value="1"/>
</dbReference>
<organism evidence="13 14">
    <name type="scientific">Weissella ceti</name>
    <dbReference type="NCBI Taxonomy" id="759620"/>
    <lineage>
        <taxon>Bacteria</taxon>
        <taxon>Bacillati</taxon>
        <taxon>Bacillota</taxon>
        <taxon>Bacilli</taxon>
        <taxon>Lactobacillales</taxon>
        <taxon>Lactobacillaceae</taxon>
        <taxon>Weissella</taxon>
    </lineage>
</organism>
<keyword evidence="7" id="KW-0460">Magnesium</keyword>
<dbReference type="PIRSF" id="PIRSF001563">
    <property type="entry name" value="Folylpolyglu_synth"/>
    <property type="match status" value="1"/>
</dbReference>
<dbReference type="PANTHER" id="PTHR11136:SF0">
    <property type="entry name" value="DIHYDROFOLATE SYNTHETASE-RELATED"/>
    <property type="match status" value="1"/>
</dbReference>
<evidence type="ECO:0000256" key="8">
    <source>
        <dbReference type="ARBA" id="ARBA00030592"/>
    </source>
</evidence>
<feature type="domain" description="Mur ligase C-terminal" evidence="11">
    <location>
        <begin position="297"/>
        <end position="410"/>
    </location>
</feature>
<dbReference type="InterPro" id="IPR036565">
    <property type="entry name" value="Mur-like_cat_sf"/>
</dbReference>
<keyword evidence="5 10" id="KW-0547">Nucleotide-binding</keyword>
<feature type="domain" description="Mur ligase central" evidence="12">
    <location>
        <begin position="46"/>
        <end position="268"/>
    </location>
</feature>
<reference evidence="13 14" key="1">
    <citation type="submission" date="2022-10" db="EMBL/GenBank/DDBJ databases">
        <title>Weissella fermenti sp. nov., isolated from fermented cabbage.</title>
        <authorList>
            <person name="Lee J.K."/>
            <person name="Baek J.H."/>
            <person name="Choi D.G."/>
            <person name="Kim J.M."/>
            <person name="Jeon C.O."/>
        </authorList>
    </citation>
    <scope>NUCLEOTIDE SEQUENCE [LARGE SCALE GENOMIC DNA]</scope>
    <source>
        <strain evidence="13 14">KACC 18534</strain>
    </source>
</reference>
<evidence type="ECO:0000256" key="6">
    <source>
        <dbReference type="ARBA" id="ARBA00022840"/>
    </source>
</evidence>
<dbReference type="InterPro" id="IPR036615">
    <property type="entry name" value="Mur_ligase_C_dom_sf"/>
</dbReference>
<dbReference type="Pfam" id="PF02875">
    <property type="entry name" value="Mur_ligase_C"/>
    <property type="match status" value="1"/>
</dbReference>